<keyword evidence="3" id="KW-0333">Golgi apparatus</keyword>
<keyword evidence="3" id="KW-0812">Transmembrane</keyword>
<name>A0AAD9K010_9ANNE</name>
<comment type="caution">
    <text evidence="4">The sequence shown here is derived from an EMBL/GenBank/DDBJ whole genome shotgun (WGS) entry which is preliminary data.</text>
</comment>
<keyword evidence="3" id="KW-0735">Signal-anchor</keyword>
<accession>A0AAD9K010</accession>
<evidence type="ECO:0000313" key="5">
    <source>
        <dbReference type="Proteomes" id="UP001208570"/>
    </source>
</evidence>
<dbReference type="EMBL" id="JAODUP010000099">
    <property type="protein sequence ID" value="KAK2162432.1"/>
    <property type="molecule type" value="Genomic_DNA"/>
</dbReference>
<comment type="similarity">
    <text evidence="3">Belongs to the glycosyltransferase 11 family.</text>
</comment>
<dbReference type="GO" id="GO:0008107">
    <property type="term" value="F:galactoside 2-alpha-L-fucosyltransferase activity"/>
    <property type="evidence" value="ECO:0007669"/>
    <property type="project" value="InterPro"/>
</dbReference>
<organism evidence="4 5">
    <name type="scientific">Paralvinella palmiformis</name>
    <dbReference type="NCBI Taxonomy" id="53620"/>
    <lineage>
        <taxon>Eukaryota</taxon>
        <taxon>Metazoa</taxon>
        <taxon>Spiralia</taxon>
        <taxon>Lophotrochozoa</taxon>
        <taxon>Annelida</taxon>
        <taxon>Polychaeta</taxon>
        <taxon>Sedentaria</taxon>
        <taxon>Canalipalpata</taxon>
        <taxon>Terebellida</taxon>
        <taxon>Terebelliformia</taxon>
        <taxon>Alvinellidae</taxon>
        <taxon>Paralvinella</taxon>
    </lineage>
</organism>
<gene>
    <name evidence="4" type="ORF">LSH36_99g08056</name>
</gene>
<evidence type="ECO:0000256" key="2">
    <source>
        <dbReference type="ARBA" id="ARBA00022679"/>
    </source>
</evidence>
<dbReference type="EC" id="2.4.1.-" evidence="3"/>
<sequence>MLLAGRCFRFQLLFGILLLTYRALFTGRFANRIRPKFENNDSSTESLPVHHDWRVRLDSYIVGEWSCDVGEFSKWRRCPLSSPNNTTSALTFTPIGRTGNLMYEYAGAIGTAIRRGMIPLLPYGTGLERCFNFLDEYYPHDRGLEFVEIHPPDLYYSPDWLREGWSGNVRLNSLMQSWKYFGHVDEMLRNLFQFRRSSITAADEFLGSGKSRSRPGTGSSVFVSIHVRRTDFVDTYGSLIKPIPTGYIQEAMALFRNLYRHLVRFVVVSDDPDWCKRNLNITGNDLLSEGLDACDDLAILSKCNHSIITAGSSFGWWGAFLANGHVTYYPGWLKSGSWYNLKYVESDFFLPRWKRLNF</sequence>
<dbReference type="PANTHER" id="PTHR11927">
    <property type="entry name" value="GALACTOSIDE 2-L-FUCOSYLTRANSFERASE"/>
    <property type="match status" value="1"/>
</dbReference>
<dbReference type="Proteomes" id="UP001208570">
    <property type="component" value="Unassembled WGS sequence"/>
</dbReference>
<keyword evidence="1 3" id="KW-0328">Glycosyltransferase</keyword>
<protein>
    <recommendedName>
        <fullName evidence="3">L-Fucosyltransferase</fullName>
        <ecNumber evidence="3">2.4.1.-</ecNumber>
    </recommendedName>
</protein>
<evidence type="ECO:0000313" key="4">
    <source>
        <dbReference type="EMBL" id="KAK2162432.1"/>
    </source>
</evidence>
<dbReference type="GO" id="GO:0005975">
    <property type="term" value="P:carbohydrate metabolic process"/>
    <property type="evidence" value="ECO:0007669"/>
    <property type="project" value="InterPro"/>
</dbReference>
<comment type="subcellular location">
    <subcellularLocation>
        <location evidence="3">Golgi apparatus</location>
        <location evidence="3">Golgi stack membrane</location>
        <topology evidence="3">Single-pass type II membrane protein</topology>
    </subcellularLocation>
</comment>
<proteinExistence type="inferred from homology"/>
<dbReference type="InterPro" id="IPR002516">
    <property type="entry name" value="Glyco_trans_11"/>
</dbReference>
<comment type="pathway">
    <text evidence="3">Protein modification; protein glycosylation.</text>
</comment>
<keyword evidence="3" id="KW-0325">Glycoprotein</keyword>
<dbReference type="GO" id="GO:0032580">
    <property type="term" value="C:Golgi cisterna membrane"/>
    <property type="evidence" value="ECO:0007669"/>
    <property type="project" value="UniProtKB-SubCell"/>
</dbReference>
<dbReference type="AlphaFoldDB" id="A0AAD9K010"/>
<dbReference type="PANTHER" id="PTHR11927:SF9">
    <property type="entry name" value="L-FUCOSYLTRANSFERASE"/>
    <property type="match status" value="1"/>
</dbReference>
<dbReference type="Pfam" id="PF01531">
    <property type="entry name" value="Glyco_transf_11"/>
    <property type="match status" value="1"/>
</dbReference>
<dbReference type="CDD" id="cd11301">
    <property type="entry name" value="Fut1_Fut2_like"/>
    <property type="match status" value="1"/>
</dbReference>
<keyword evidence="5" id="KW-1185">Reference proteome</keyword>
<evidence type="ECO:0000256" key="1">
    <source>
        <dbReference type="ARBA" id="ARBA00022676"/>
    </source>
</evidence>
<evidence type="ECO:0000256" key="3">
    <source>
        <dbReference type="RuleBase" id="RU363129"/>
    </source>
</evidence>
<reference evidence="4" key="1">
    <citation type="journal article" date="2023" name="Mol. Biol. Evol.">
        <title>Third-Generation Sequencing Reveals the Adaptive Role of the Epigenome in Three Deep-Sea Polychaetes.</title>
        <authorList>
            <person name="Perez M."/>
            <person name="Aroh O."/>
            <person name="Sun Y."/>
            <person name="Lan Y."/>
            <person name="Juniper S.K."/>
            <person name="Young C.R."/>
            <person name="Angers B."/>
            <person name="Qian P.Y."/>
        </authorList>
    </citation>
    <scope>NUCLEOTIDE SEQUENCE</scope>
    <source>
        <strain evidence="4">P08H-3</strain>
    </source>
</reference>
<keyword evidence="2 3" id="KW-0808">Transferase</keyword>